<organism evidence="3 4">
    <name type="scientific">Chlamydomonas reinhardtii</name>
    <name type="common">Chlamydomonas smithii</name>
    <dbReference type="NCBI Taxonomy" id="3055"/>
    <lineage>
        <taxon>Eukaryota</taxon>
        <taxon>Viridiplantae</taxon>
        <taxon>Chlorophyta</taxon>
        <taxon>core chlorophytes</taxon>
        <taxon>Chlorophyceae</taxon>
        <taxon>CS clade</taxon>
        <taxon>Chlamydomonadales</taxon>
        <taxon>Chlamydomonadaceae</taxon>
        <taxon>Chlamydomonas</taxon>
    </lineage>
</organism>
<dbReference type="GO" id="GO:0016567">
    <property type="term" value="P:protein ubiquitination"/>
    <property type="evidence" value="ECO:0000318"/>
    <property type="project" value="GO_Central"/>
</dbReference>
<reference evidence="3" key="2">
    <citation type="submission" date="2017-07" db="EMBL/GenBank/DDBJ databases">
        <title>WGS assembly of Chlamydomonas reinhardtii.</title>
        <authorList>
            <consortium name="Chlamydomonas Annotation Team"/>
            <consortium name="JGI Annotation Team"/>
            <person name="Merchant S.S."/>
            <person name="Prochnik S.E."/>
            <person name="Vallon O."/>
            <person name="Harris E.H."/>
            <person name="Karpowicz S.J."/>
            <person name="Witman G.B."/>
            <person name="Terry A."/>
            <person name="Salamov A."/>
            <person name="Fritz-Laylin L.K."/>
            <person name="Marechal-Drouard L."/>
            <person name="Marshall W.F."/>
            <person name="Qu L.H."/>
            <person name="Nelson D.R."/>
            <person name="Sanderfoot A.A."/>
            <person name="Spalding M.H."/>
            <person name="Kapitonov V.V."/>
            <person name="Ren Q."/>
            <person name="Ferris P."/>
            <person name="Lindquist E."/>
            <person name="Shapiro H."/>
            <person name="Lucas S.M."/>
            <person name="Grimwood J."/>
            <person name="Schmutz J."/>
            <person name="Grigoriev I.V."/>
            <person name="Rokhsar D.S."/>
        </authorList>
    </citation>
    <scope>NUCLEOTIDE SEQUENCE</scope>
    <source>
        <strain evidence="3">CC-503 cw92 mt+</strain>
    </source>
</reference>
<feature type="domain" description="Ubiquitin-like" evidence="2">
    <location>
        <begin position="1"/>
        <end position="44"/>
    </location>
</feature>
<dbReference type="SUPFAM" id="SSF54236">
    <property type="entry name" value="Ubiquitin-like"/>
    <property type="match status" value="1"/>
</dbReference>
<dbReference type="EMBL" id="CM008969">
    <property type="protein sequence ID" value="PNW80220.1"/>
    <property type="molecule type" value="Genomic_DNA"/>
</dbReference>
<dbReference type="OrthoDB" id="428577at2759"/>
<dbReference type="InterPro" id="IPR000626">
    <property type="entry name" value="Ubiquitin-like_dom"/>
</dbReference>
<proteinExistence type="predicted"/>
<dbReference type="GO" id="GO:0005737">
    <property type="term" value="C:cytoplasm"/>
    <property type="evidence" value="ECO:0000318"/>
    <property type="project" value="GO_Central"/>
</dbReference>
<keyword evidence="4" id="KW-1185">Reference proteome</keyword>
<evidence type="ECO:0000313" key="3">
    <source>
        <dbReference type="EMBL" id="PNW80220.1"/>
    </source>
</evidence>
<dbReference type="GO" id="GO:0003729">
    <property type="term" value="F:mRNA binding"/>
    <property type="evidence" value="ECO:0007669"/>
    <property type="project" value="UniProtKB-ARBA"/>
</dbReference>
<dbReference type="GO" id="GO:0031386">
    <property type="term" value="F:protein tag activity"/>
    <property type="evidence" value="ECO:0000318"/>
    <property type="project" value="GO_Central"/>
</dbReference>
<dbReference type="AlphaFoldDB" id="A0A2K3DI63"/>
<dbReference type="PANTHER" id="PTHR10666">
    <property type="entry name" value="UBIQUITIN"/>
    <property type="match status" value="1"/>
</dbReference>
<evidence type="ECO:0000256" key="1">
    <source>
        <dbReference type="ARBA" id="ARBA00022499"/>
    </source>
</evidence>
<name>A0A2K3DI63_CHLRE</name>
<dbReference type="Proteomes" id="UP000006906">
    <property type="component" value="Chromosome 8"/>
</dbReference>
<dbReference type="RefSeq" id="XP_042922307.1">
    <property type="nucleotide sequence ID" value="XM_043065306.1"/>
</dbReference>
<evidence type="ECO:0000259" key="2">
    <source>
        <dbReference type="PROSITE" id="PS50053"/>
    </source>
</evidence>
<dbReference type="PROSITE" id="PS50053">
    <property type="entry name" value="UBIQUITIN_2"/>
    <property type="match status" value="1"/>
</dbReference>
<sequence>MIDELEGIPPDEQRLVFAGRQLEDADTLASYNISKESTLHLILRLGHPGVAIQVS</sequence>
<gene>
    <name evidence="3" type="ORF">CHLRE_08g382716v5</name>
</gene>
<dbReference type="Gene3D" id="3.10.20.90">
    <property type="entry name" value="Phosphatidylinositol 3-kinase Catalytic Subunit, Chain A, domain 1"/>
    <property type="match status" value="1"/>
</dbReference>
<dbReference type="GO" id="GO:0019941">
    <property type="term" value="P:modification-dependent protein catabolic process"/>
    <property type="evidence" value="ECO:0000318"/>
    <property type="project" value="GO_Central"/>
</dbReference>
<dbReference type="GeneID" id="5727945"/>
<dbReference type="Gramene" id="PNW80221">
    <property type="protein sequence ID" value="PNW80221"/>
    <property type="gene ID" value="CHLRE_08g382716v5"/>
</dbReference>
<dbReference type="Pfam" id="PF00240">
    <property type="entry name" value="ubiquitin"/>
    <property type="match status" value="1"/>
</dbReference>
<reference evidence="3 4" key="1">
    <citation type="journal article" date="2007" name="Science">
        <title>The Chlamydomonas genome reveals the evolution of key animal and plant functions.</title>
        <authorList>
            <person name="Merchant S.S."/>
            <person name="Prochnik S.E."/>
            <person name="Vallon O."/>
            <person name="Harris E.H."/>
            <person name="Karpowicz S.J."/>
            <person name="Witman G.B."/>
            <person name="Terry A."/>
            <person name="Salamov A."/>
            <person name="Fritz-Laylin L.K."/>
            <person name="Marechal-Drouard L."/>
            <person name="Marshall W.F."/>
            <person name="Qu L.H."/>
            <person name="Nelson D.R."/>
            <person name="Sanderfoot A.A."/>
            <person name="Spalding M.H."/>
            <person name="Kapitonov V.V."/>
            <person name="Ren Q."/>
            <person name="Ferris P."/>
            <person name="Lindquist E."/>
            <person name="Shapiro H."/>
            <person name="Lucas S.M."/>
            <person name="Grimwood J."/>
            <person name="Schmutz J."/>
            <person name="Cardol P."/>
            <person name="Cerutti H."/>
            <person name="Chanfreau G."/>
            <person name="Chen C.L."/>
            <person name="Cognat V."/>
            <person name="Croft M.T."/>
            <person name="Dent R."/>
            <person name="Dutcher S."/>
            <person name="Fernandez E."/>
            <person name="Fukuzawa H."/>
            <person name="Gonzalez-Ballester D."/>
            <person name="Gonzalez-Halphen D."/>
            <person name="Hallmann A."/>
            <person name="Hanikenne M."/>
            <person name="Hippler M."/>
            <person name="Inwood W."/>
            <person name="Jabbari K."/>
            <person name="Kalanon M."/>
            <person name="Kuras R."/>
            <person name="Lefebvre P.A."/>
            <person name="Lemaire S.D."/>
            <person name="Lobanov A.V."/>
            <person name="Lohr M."/>
            <person name="Manuell A."/>
            <person name="Meier I."/>
            <person name="Mets L."/>
            <person name="Mittag M."/>
            <person name="Mittelmeier T."/>
            <person name="Moroney J.V."/>
            <person name="Moseley J."/>
            <person name="Napoli C."/>
            <person name="Nedelcu A.M."/>
            <person name="Niyogi K."/>
            <person name="Novoselov S.V."/>
            <person name="Paulsen I.T."/>
            <person name="Pazour G."/>
            <person name="Purton S."/>
            <person name="Ral J.P."/>
            <person name="Riano-Pachon D.M."/>
            <person name="Riekhof W."/>
            <person name="Rymarquis L."/>
            <person name="Schroda M."/>
            <person name="Stern D."/>
            <person name="Umen J."/>
            <person name="Willows R."/>
            <person name="Wilson N."/>
            <person name="Zimmer S.L."/>
            <person name="Allmer J."/>
            <person name="Balk J."/>
            <person name="Bisova K."/>
            <person name="Chen C.J."/>
            <person name="Elias M."/>
            <person name="Gendler K."/>
            <person name="Hauser C."/>
            <person name="Lamb M.R."/>
            <person name="Ledford H."/>
            <person name="Long J.C."/>
            <person name="Minagawa J."/>
            <person name="Page M.D."/>
            <person name="Pan J."/>
            <person name="Pootakham W."/>
            <person name="Roje S."/>
            <person name="Rose A."/>
            <person name="Stahlberg E."/>
            <person name="Terauchi A.M."/>
            <person name="Yang P."/>
            <person name="Ball S."/>
            <person name="Bowler C."/>
            <person name="Dieckmann C.L."/>
            <person name="Gladyshev V.N."/>
            <person name="Green P."/>
            <person name="Jorgensen R."/>
            <person name="Mayfield S."/>
            <person name="Mueller-Roeber B."/>
            <person name="Rajamani S."/>
            <person name="Sayre R.T."/>
            <person name="Brokstein P."/>
            <person name="Dubchak I."/>
            <person name="Goodstein D."/>
            <person name="Hornick L."/>
            <person name="Huang Y.W."/>
            <person name="Jhaveri J."/>
            <person name="Luo Y."/>
            <person name="Martinez D."/>
            <person name="Ngau W.C."/>
            <person name="Otillar B."/>
            <person name="Poliakov A."/>
            <person name="Porter A."/>
            <person name="Szajkowski L."/>
            <person name="Werner G."/>
            <person name="Zhou K."/>
            <person name="Grigoriev I.V."/>
            <person name="Rokhsar D.S."/>
            <person name="Grossman A.R."/>
        </authorList>
    </citation>
    <scope>NUCLEOTIDE SEQUENCE [LARGE SCALE GENOMIC DNA]</scope>
    <source>
        <strain evidence="4">CC-503</strain>
        <strain evidence="3">CC-503 cw92 mt+</strain>
    </source>
</reference>
<dbReference type="STRING" id="3055.A0A2K3DI63"/>
<dbReference type="InterPro" id="IPR050158">
    <property type="entry name" value="Ubiquitin_ubiquitin-like"/>
</dbReference>
<accession>A0A2K3DI63</accession>
<dbReference type="KEGG" id="cre:CHLRE_08g382716v5"/>
<dbReference type="GO" id="GO:0031625">
    <property type="term" value="F:ubiquitin protein ligase binding"/>
    <property type="evidence" value="ECO:0000318"/>
    <property type="project" value="GO_Central"/>
</dbReference>
<evidence type="ECO:0000313" key="4">
    <source>
        <dbReference type="Proteomes" id="UP000006906"/>
    </source>
</evidence>
<dbReference type="GO" id="GO:0005634">
    <property type="term" value="C:nucleus"/>
    <property type="evidence" value="ECO:0000318"/>
    <property type="project" value="GO_Central"/>
</dbReference>
<dbReference type="Gramene" id="PNW80220">
    <property type="protein sequence ID" value="PNW80220"/>
    <property type="gene ID" value="CHLRE_08g382716v5"/>
</dbReference>
<protein>
    <recommendedName>
        <fullName evidence="2">Ubiquitin-like domain-containing protein</fullName>
    </recommendedName>
</protein>
<dbReference type="PRINTS" id="PR00348">
    <property type="entry name" value="UBIQUITIN"/>
</dbReference>
<dbReference type="InterPro" id="IPR029071">
    <property type="entry name" value="Ubiquitin-like_domsf"/>
</dbReference>
<dbReference type="EMBL" id="CM008969">
    <property type="protein sequence ID" value="PNW80221.1"/>
    <property type="molecule type" value="Genomic_DNA"/>
</dbReference>
<dbReference type="InterPro" id="IPR019956">
    <property type="entry name" value="Ubiquitin_dom"/>
</dbReference>
<dbReference type="RefSeq" id="XP_042922308.1">
    <property type="nucleotide sequence ID" value="XM_043065307.1"/>
</dbReference>
<keyword evidence="1" id="KW-1017">Isopeptide bond</keyword>